<gene>
    <name evidence="1" type="primary">RBT7_3</name>
    <name evidence="1" type="ORF">DSO57_1006098</name>
</gene>
<keyword evidence="2" id="KW-1185">Reference proteome</keyword>
<organism evidence="1 2">
    <name type="scientific">Entomophthora muscae</name>
    <dbReference type="NCBI Taxonomy" id="34485"/>
    <lineage>
        <taxon>Eukaryota</taxon>
        <taxon>Fungi</taxon>
        <taxon>Fungi incertae sedis</taxon>
        <taxon>Zoopagomycota</taxon>
        <taxon>Entomophthoromycotina</taxon>
        <taxon>Entomophthoromycetes</taxon>
        <taxon>Entomophthorales</taxon>
        <taxon>Entomophthoraceae</taxon>
        <taxon>Entomophthora</taxon>
    </lineage>
</organism>
<accession>A0ACC2SX41</accession>
<comment type="caution">
    <text evidence="1">The sequence shown here is derived from an EMBL/GenBank/DDBJ whole genome shotgun (WGS) entry which is preliminary data.</text>
</comment>
<name>A0ACC2SX41_9FUNG</name>
<dbReference type="Proteomes" id="UP001165960">
    <property type="component" value="Unassembled WGS sequence"/>
</dbReference>
<proteinExistence type="predicted"/>
<keyword evidence="1" id="KW-0456">Lyase</keyword>
<dbReference type="EMBL" id="QTSX02004277">
    <property type="protein sequence ID" value="KAJ9066806.1"/>
    <property type="molecule type" value="Genomic_DNA"/>
</dbReference>
<evidence type="ECO:0000313" key="1">
    <source>
        <dbReference type="EMBL" id="KAJ9066806.1"/>
    </source>
</evidence>
<evidence type="ECO:0000313" key="2">
    <source>
        <dbReference type="Proteomes" id="UP001165960"/>
    </source>
</evidence>
<protein>
    <submittedName>
        <fullName evidence="1">Ribonuclease T2 (RNase T2)</fullName>
        <ecNumber evidence="1">4.6.1.19</ecNumber>
    </submittedName>
</protein>
<reference evidence="1" key="1">
    <citation type="submission" date="2022-04" db="EMBL/GenBank/DDBJ databases">
        <title>Genome of the entomopathogenic fungus Entomophthora muscae.</title>
        <authorList>
            <person name="Elya C."/>
            <person name="Lovett B.R."/>
            <person name="Lee E."/>
            <person name="Macias A.M."/>
            <person name="Hajek A.E."/>
            <person name="De Bivort B.L."/>
            <person name="Kasson M.T."/>
            <person name="De Fine Licht H.H."/>
            <person name="Stajich J.E."/>
        </authorList>
    </citation>
    <scope>NUCLEOTIDE SEQUENCE</scope>
    <source>
        <strain evidence="1">Berkeley</strain>
    </source>
</reference>
<sequence length="275" mass="31576">MDKLDFFLYNHGYQNDDLRLNFVPEVSPLLHGKLKDECPDHARTCKMRKYDGCCVPELGRLVFSQFWDKRQPIDAFTIHGLWPSDCRTGYAPPTGCRTTNIRAEDVKTAVYLDSGFKKVMETYWPTRNARLWANEWNKHGTCLSTVESRCYLNDFEWNEMIRYFTVTLSLYTQFDIIQELSTHGVYPGANYTASDFFHAIPQWRAGMGLYCTDGELTEIRISLHGHPKHQLSLREKASDGSCTGTFYFPSKSDSPSASRSPSPELNLGVLERPDL</sequence>
<dbReference type="EC" id="4.6.1.19" evidence="1"/>